<feature type="domain" description="SnoaL-like" evidence="1">
    <location>
        <begin position="11"/>
        <end position="138"/>
    </location>
</feature>
<keyword evidence="3" id="KW-1185">Reference proteome</keyword>
<name>A0A3M2RYS7_9HYPO</name>
<comment type="caution">
    <text evidence="2">The sequence shown here is derived from an EMBL/GenBank/DDBJ whole genome shotgun (WGS) entry which is preliminary data.</text>
</comment>
<dbReference type="Gene3D" id="3.10.450.50">
    <property type="match status" value="1"/>
</dbReference>
<dbReference type="SUPFAM" id="SSF54427">
    <property type="entry name" value="NTF2-like"/>
    <property type="match status" value="1"/>
</dbReference>
<evidence type="ECO:0000313" key="2">
    <source>
        <dbReference type="EMBL" id="RMJ10262.1"/>
    </source>
</evidence>
<evidence type="ECO:0000313" key="3">
    <source>
        <dbReference type="Proteomes" id="UP000277212"/>
    </source>
</evidence>
<organism evidence="2 3">
    <name type="scientific">Fusarium kuroshium</name>
    <dbReference type="NCBI Taxonomy" id="2010991"/>
    <lineage>
        <taxon>Eukaryota</taxon>
        <taxon>Fungi</taxon>
        <taxon>Dikarya</taxon>
        <taxon>Ascomycota</taxon>
        <taxon>Pezizomycotina</taxon>
        <taxon>Sordariomycetes</taxon>
        <taxon>Hypocreomycetidae</taxon>
        <taxon>Hypocreales</taxon>
        <taxon>Nectriaceae</taxon>
        <taxon>Fusarium</taxon>
        <taxon>Fusarium solani species complex</taxon>
    </lineage>
</organism>
<dbReference type="OrthoDB" id="4456362at2759"/>
<protein>
    <recommendedName>
        <fullName evidence="1">SnoaL-like domain-containing protein</fullName>
    </recommendedName>
</protein>
<dbReference type="AlphaFoldDB" id="A0A3M2RYS7"/>
<sequence>MSVPPDVVALITYKKAQYCHSADSNQWEVFEKVFLPEATFIFVDAKDEVINVDREWSFPSRDDFVAYFSNSFKVQQTIHLVGPGEFEQISPEEIKVTWSVIYHCGPRDSETEGHGTGGGHYHEVWKKRDGDWFMASMRMKRLYWRT</sequence>
<reference evidence="2 3" key="1">
    <citation type="submission" date="2017-06" db="EMBL/GenBank/DDBJ databases">
        <title>Comparative genomic analysis of Ambrosia Fusariam Clade fungi.</title>
        <authorList>
            <person name="Stajich J.E."/>
            <person name="Carrillo J."/>
            <person name="Kijimoto T."/>
            <person name="Eskalen A."/>
            <person name="O'Donnell K."/>
            <person name="Kasson M."/>
        </authorList>
    </citation>
    <scope>NUCLEOTIDE SEQUENCE [LARGE SCALE GENOMIC DNA]</scope>
    <source>
        <strain evidence="2">UCR3666</strain>
    </source>
</reference>
<dbReference type="Pfam" id="PF13577">
    <property type="entry name" value="SnoaL_4"/>
    <property type="match status" value="1"/>
</dbReference>
<dbReference type="InterPro" id="IPR037401">
    <property type="entry name" value="SnoaL-like"/>
</dbReference>
<dbReference type="EMBL" id="NKUJ01000209">
    <property type="protein sequence ID" value="RMJ10262.1"/>
    <property type="molecule type" value="Genomic_DNA"/>
</dbReference>
<dbReference type="InterPro" id="IPR032710">
    <property type="entry name" value="NTF2-like_dom_sf"/>
</dbReference>
<evidence type="ECO:0000259" key="1">
    <source>
        <dbReference type="Pfam" id="PF13577"/>
    </source>
</evidence>
<proteinExistence type="predicted"/>
<accession>A0A3M2RYS7</accession>
<gene>
    <name evidence="2" type="ORF">CDV36_010108</name>
</gene>
<dbReference type="Proteomes" id="UP000277212">
    <property type="component" value="Unassembled WGS sequence"/>
</dbReference>